<keyword evidence="4" id="KW-1185">Reference proteome</keyword>
<dbReference type="Proteomes" id="UP000633219">
    <property type="component" value="Unassembled WGS sequence"/>
</dbReference>
<comment type="caution">
    <text evidence="3">The sequence shown here is derived from an EMBL/GenBank/DDBJ whole genome shotgun (WGS) entry which is preliminary data.</text>
</comment>
<keyword evidence="1" id="KW-0812">Transmembrane</keyword>
<sequence length="269" mass="29601">MRRLLSMVLPLVLMASAAEMAAAEKLPLASARLPEAINIGVSSREIAIAPDFSGTDVTVFGALDNIDPYLLAIGSYDVVVALEGPRDFITVRKKERVFGVWVNRHSVTFEWMPESFSMASTRVIDQIGTPMELYTYNIGLPRAKIVPSTYSGRAEEVIEYRDAFLNLKHKSKLYQSNPGGVSFVSSSSLFQATIHIPADIPNGTHTIRAVAFKNGVYVAEKELKLHVVKTGLEQTITRAAEETPLYYGLFSVLLAVITGWGASIMFRKD</sequence>
<keyword evidence="2" id="KW-0732">Signal</keyword>
<name>A0A936YK62_9HYPH</name>
<keyword evidence="1" id="KW-0472">Membrane</keyword>
<dbReference type="AlphaFoldDB" id="A0A936YK62"/>
<protein>
    <submittedName>
        <fullName evidence="3">TIGR02186 family protein</fullName>
    </submittedName>
</protein>
<evidence type="ECO:0000313" key="4">
    <source>
        <dbReference type="Proteomes" id="UP000633219"/>
    </source>
</evidence>
<dbReference type="EMBL" id="JAEQNC010000003">
    <property type="protein sequence ID" value="MBL0371864.1"/>
    <property type="molecule type" value="Genomic_DNA"/>
</dbReference>
<accession>A0A936YK62</accession>
<keyword evidence="1" id="KW-1133">Transmembrane helix</keyword>
<reference evidence="3" key="1">
    <citation type="submission" date="2021-01" db="EMBL/GenBank/DDBJ databases">
        <title>Rhizobium sp. strain KVB221 16S ribosomal RNA gene Genome sequencing and assembly.</title>
        <authorList>
            <person name="Kang M."/>
        </authorList>
    </citation>
    <scope>NUCLEOTIDE SEQUENCE</scope>
    <source>
        <strain evidence="3">KVB221</strain>
    </source>
</reference>
<feature type="chain" id="PRO_5037252267" evidence="2">
    <location>
        <begin position="22"/>
        <end position="269"/>
    </location>
</feature>
<proteinExistence type="predicted"/>
<feature type="signal peptide" evidence="2">
    <location>
        <begin position="1"/>
        <end position="21"/>
    </location>
</feature>
<evidence type="ECO:0000313" key="3">
    <source>
        <dbReference type="EMBL" id="MBL0371864.1"/>
    </source>
</evidence>
<dbReference type="Pfam" id="PF09608">
    <property type="entry name" value="Alph_Pro_TM"/>
    <property type="match status" value="1"/>
</dbReference>
<evidence type="ECO:0000256" key="1">
    <source>
        <dbReference type="SAM" id="Phobius"/>
    </source>
</evidence>
<dbReference type="NCBIfam" id="TIGR02186">
    <property type="entry name" value="alph_Pro_TM"/>
    <property type="match status" value="1"/>
</dbReference>
<gene>
    <name evidence="3" type="ORF">JJB09_07460</name>
</gene>
<evidence type="ECO:0000256" key="2">
    <source>
        <dbReference type="SAM" id="SignalP"/>
    </source>
</evidence>
<dbReference type="RefSeq" id="WP_201655431.1">
    <property type="nucleotide sequence ID" value="NZ_JAEQNC010000003.1"/>
</dbReference>
<feature type="transmembrane region" description="Helical" evidence="1">
    <location>
        <begin position="245"/>
        <end position="266"/>
    </location>
</feature>
<dbReference type="InterPro" id="IPR019088">
    <property type="entry name" value="CHP02186-rel_TM"/>
</dbReference>
<organism evidence="3 4">
    <name type="scientific">Rhizobium setariae</name>
    <dbReference type="NCBI Taxonomy" id="2801340"/>
    <lineage>
        <taxon>Bacteria</taxon>
        <taxon>Pseudomonadati</taxon>
        <taxon>Pseudomonadota</taxon>
        <taxon>Alphaproteobacteria</taxon>
        <taxon>Hyphomicrobiales</taxon>
        <taxon>Rhizobiaceae</taxon>
        <taxon>Rhizobium/Agrobacterium group</taxon>
        <taxon>Rhizobium</taxon>
    </lineage>
</organism>